<organism evidence="2 3">
    <name type="scientific">Streptomyces fumanus</name>
    <dbReference type="NCBI Taxonomy" id="67302"/>
    <lineage>
        <taxon>Bacteria</taxon>
        <taxon>Bacillati</taxon>
        <taxon>Actinomycetota</taxon>
        <taxon>Actinomycetes</taxon>
        <taxon>Kitasatosporales</taxon>
        <taxon>Streptomycetaceae</taxon>
        <taxon>Streptomyces</taxon>
    </lineage>
</organism>
<dbReference type="InterPro" id="IPR039365">
    <property type="entry name" value="IS701-like"/>
</dbReference>
<keyword evidence="3" id="KW-1185">Reference proteome</keyword>
<dbReference type="EMBL" id="BNBI01000007">
    <property type="protein sequence ID" value="GHF08351.1"/>
    <property type="molecule type" value="Genomic_DNA"/>
</dbReference>
<dbReference type="AlphaFoldDB" id="A0A919AH74"/>
<dbReference type="PANTHER" id="PTHR33627:SF1">
    <property type="entry name" value="TRANSPOSASE"/>
    <property type="match status" value="1"/>
</dbReference>
<dbReference type="InterPro" id="IPR038721">
    <property type="entry name" value="IS701-like_DDE_dom"/>
</dbReference>
<sequence length="421" mass="46500">MVSAAAGLSDRMESVVNTSAVRRETFAEPGLKRLRVHELTGSAVCDDAVTELGAALFSTFRRKDQRLKADQYLRGLLFAKGRKSIRNIAAHVGGAAAEQSLHHFISSSTWDWRPIRTELAGYLERTAAPRAWVVGPLHIPKAGEHSVGVDRLFAPRLGHMFRGQQAFGLWFAAEEMSVPVNWRLLLPEPWVEDHERRERAEVPREAGRETPEECAVAVALDTARYGNVTRRPVLLDLRGGAVRPALAQLARARVPVVGRIGASCRLTVADRSLPGFGAGPLPAQQIMESTKGLRRPVHWLDPARPHASHTSLASVVRVSLLDPQMGRQRPMLLLGEWRDPRRPPVRFWLTDLMSAPVAPLLRLTKLTRRVDRDYAETGEEVGLRDFVGRSFRGWHRHITLASAAHAAAVLSTGGLGLEDVA</sequence>
<proteinExistence type="predicted"/>
<protein>
    <submittedName>
        <fullName evidence="2">ISXo8 transposase</fullName>
    </submittedName>
</protein>
<feature type="domain" description="Transposase IS701-like DDE" evidence="1">
    <location>
        <begin position="56"/>
        <end position="273"/>
    </location>
</feature>
<comment type="caution">
    <text evidence="2">The sequence shown here is derived from an EMBL/GenBank/DDBJ whole genome shotgun (WGS) entry which is preliminary data.</text>
</comment>
<dbReference type="Proteomes" id="UP000630718">
    <property type="component" value="Unassembled WGS sequence"/>
</dbReference>
<evidence type="ECO:0000313" key="3">
    <source>
        <dbReference type="Proteomes" id="UP000630718"/>
    </source>
</evidence>
<reference evidence="2" key="1">
    <citation type="journal article" date="2014" name="Int. J. Syst. Evol. Microbiol.">
        <title>Complete genome sequence of Corynebacterium casei LMG S-19264T (=DSM 44701T), isolated from a smear-ripened cheese.</title>
        <authorList>
            <consortium name="US DOE Joint Genome Institute (JGI-PGF)"/>
            <person name="Walter F."/>
            <person name="Albersmeier A."/>
            <person name="Kalinowski J."/>
            <person name="Ruckert C."/>
        </authorList>
    </citation>
    <scope>NUCLEOTIDE SEQUENCE</scope>
    <source>
        <strain evidence="2">JCM 4477</strain>
    </source>
</reference>
<dbReference type="PANTHER" id="PTHR33627">
    <property type="entry name" value="TRANSPOSASE"/>
    <property type="match status" value="1"/>
</dbReference>
<name>A0A919AH74_9ACTN</name>
<gene>
    <name evidence="2" type="ORF">GCM10018772_36810</name>
</gene>
<accession>A0A919AH74</accession>
<dbReference type="Pfam" id="PF13546">
    <property type="entry name" value="DDE_5"/>
    <property type="match status" value="1"/>
</dbReference>
<reference evidence="2" key="2">
    <citation type="submission" date="2020-09" db="EMBL/GenBank/DDBJ databases">
        <authorList>
            <person name="Sun Q."/>
            <person name="Ohkuma M."/>
        </authorList>
    </citation>
    <scope>NUCLEOTIDE SEQUENCE</scope>
    <source>
        <strain evidence="2">JCM 4477</strain>
    </source>
</reference>
<evidence type="ECO:0000259" key="1">
    <source>
        <dbReference type="Pfam" id="PF13546"/>
    </source>
</evidence>
<evidence type="ECO:0000313" key="2">
    <source>
        <dbReference type="EMBL" id="GHF08351.1"/>
    </source>
</evidence>